<dbReference type="PANTHER" id="PTHR33165">
    <property type="entry name" value="F-BOX DOMAIN CONTAINING PROTEIN-LIKE-RELATED"/>
    <property type="match status" value="1"/>
</dbReference>
<evidence type="ECO:0008006" key="4">
    <source>
        <dbReference type="Google" id="ProtNLM"/>
    </source>
</evidence>
<dbReference type="EMBL" id="CP144751">
    <property type="protein sequence ID" value="WVZ83510.1"/>
    <property type="molecule type" value="Genomic_DNA"/>
</dbReference>
<reference evidence="2 3" key="1">
    <citation type="submission" date="2024-02" db="EMBL/GenBank/DDBJ databases">
        <title>High-quality chromosome-scale genome assembly of Pensacola bahiagrass (Paspalum notatum Flugge var. saurae).</title>
        <authorList>
            <person name="Vega J.M."/>
            <person name="Podio M."/>
            <person name="Orjuela J."/>
            <person name="Siena L.A."/>
            <person name="Pessino S.C."/>
            <person name="Combes M.C."/>
            <person name="Mariac C."/>
            <person name="Albertini E."/>
            <person name="Pupilli F."/>
            <person name="Ortiz J.P.A."/>
            <person name="Leblanc O."/>
        </authorList>
    </citation>
    <scope>NUCLEOTIDE SEQUENCE [LARGE SCALE GENOMIC DNA]</scope>
    <source>
        <strain evidence="2">R1</strain>
        <tissue evidence="2">Leaf</tissue>
    </source>
</reference>
<evidence type="ECO:0000313" key="3">
    <source>
        <dbReference type="Proteomes" id="UP001341281"/>
    </source>
</evidence>
<protein>
    <recommendedName>
        <fullName evidence="4">F-box domain-containing protein</fullName>
    </recommendedName>
</protein>
<feature type="region of interest" description="Disordered" evidence="1">
    <location>
        <begin position="1"/>
        <end position="47"/>
    </location>
</feature>
<organism evidence="2 3">
    <name type="scientific">Paspalum notatum var. saurae</name>
    <dbReference type="NCBI Taxonomy" id="547442"/>
    <lineage>
        <taxon>Eukaryota</taxon>
        <taxon>Viridiplantae</taxon>
        <taxon>Streptophyta</taxon>
        <taxon>Embryophyta</taxon>
        <taxon>Tracheophyta</taxon>
        <taxon>Spermatophyta</taxon>
        <taxon>Magnoliopsida</taxon>
        <taxon>Liliopsida</taxon>
        <taxon>Poales</taxon>
        <taxon>Poaceae</taxon>
        <taxon>PACMAD clade</taxon>
        <taxon>Panicoideae</taxon>
        <taxon>Andropogonodae</taxon>
        <taxon>Paspaleae</taxon>
        <taxon>Paspalinae</taxon>
        <taxon>Paspalum</taxon>
    </lineage>
</organism>
<dbReference type="AlphaFoldDB" id="A0AAQ3U595"/>
<proteinExistence type="predicted"/>
<feature type="compositionally biased region" description="Polar residues" evidence="1">
    <location>
        <begin position="1"/>
        <end position="11"/>
    </location>
</feature>
<dbReference type="PANTHER" id="PTHR33165:SF30">
    <property type="entry name" value="DUF295 DOMAIN-CONTAINING PROTEIN"/>
    <property type="match status" value="1"/>
</dbReference>
<evidence type="ECO:0000256" key="1">
    <source>
        <dbReference type="SAM" id="MobiDB-lite"/>
    </source>
</evidence>
<accession>A0AAQ3U595</accession>
<sequence>MPCPSFFSTQMRGRRRPASPTEPDAFTTQKRGRRPCPPTATIPTAVPQPDWSLLAPDLIRRVGECILAADDIDYYMAFRVVCHNWRAAIKDHDHPAGTKKADDCDDPRRFRPSKWTLVDRDDDALVTLVNMETGRFVRKRTPLLRDYFFTGASRGGLVLLAERAHPYQARVLPQSLHGLTRPLQGAGSSGTG</sequence>
<keyword evidence="3" id="KW-1185">Reference proteome</keyword>
<dbReference type="Proteomes" id="UP001341281">
    <property type="component" value="Chromosome 07"/>
</dbReference>
<gene>
    <name evidence="2" type="ORF">U9M48_030652</name>
</gene>
<evidence type="ECO:0000313" key="2">
    <source>
        <dbReference type="EMBL" id="WVZ83510.1"/>
    </source>
</evidence>
<name>A0AAQ3U595_PASNO</name>